<dbReference type="AlphaFoldDB" id="A0A061H7U3"/>
<dbReference type="Gene3D" id="3.60.21.70">
    <property type="entry name" value="PhoD-like phosphatase"/>
    <property type="match status" value="1"/>
</dbReference>
<dbReference type="CDD" id="cd07389">
    <property type="entry name" value="MPP_PhoD"/>
    <property type="match status" value="1"/>
</dbReference>
<feature type="domain" description="PhoD-like phosphatase" evidence="1">
    <location>
        <begin position="128"/>
        <end position="395"/>
    </location>
</feature>
<proteinExistence type="predicted"/>
<dbReference type="KEGG" id="pfp:PFL1_04402"/>
<feature type="domain" description="PhoD-like phosphatase" evidence="1">
    <location>
        <begin position="409"/>
        <end position="563"/>
    </location>
</feature>
<dbReference type="InterPro" id="IPR043904">
    <property type="entry name" value="PhoD_2-like"/>
</dbReference>
<evidence type="ECO:0000313" key="3">
    <source>
        <dbReference type="Proteomes" id="UP000053664"/>
    </source>
</evidence>
<dbReference type="OrthoDB" id="2419400at2759"/>
<dbReference type="PANTHER" id="PTHR46689:SF1">
    <property type="entry name" value="PHOD-LIKE PHOSPHATASE DOMAIN-CONTAINING PROTEIN"/>
    <property type="match status" value="1"/>
</dbReference>
<dbReference type="GO" id="GO:0016020">
    <property type="term" value="C:membrane"/>
    <property type="evidence" value="ECO:0007669"/>
    <property type="project" value="TreeGrafter"/>
</dbReference>
<sequence length="626" mass="70407">MTTLNVRTGPMLRYDTVDVATHVYHAYAMIVTDDATSDYSIVPTLRLRWQEVGAAHGSAPADGTTAIREDDATATSQAARIYQYRGAEGSFTFWRFKIEIPMADTQLAVAYSIEGEAHPDSKSEAIRGMTGHTFFVPARDQNFRWAGHSCNGFSASVDESEFNGPNPLWDDMLREHARSPFHAVVGGGDQIYCDKLVREPEIQPWNDEKDPKKRMATPLTDEIRTAIDRFMFNWYCQWFGTGSFAQAIAQIPMINMLDDHDLIDGFGTYPDDLMMAPVFNYIGTRGYFFFLLFQLFVVDDIDGTSETDHPNRSMIIGGKGVYMPWYNHSLLCYLGPKQYILLVDCRSERKVDQICTEYTYGRVFDAIRRMPPGVEHLTILLGVPLAYPRMVFLERTLSSSLNPIVMLAKGLSPGFTNNFNGQVELLDDLGDHWCAGPHKRERNALISAVQDIALSQRLRISFMSGDVHAGGVGLFYHRSSIAPSADSRYMLAVITSAIVNTPPPPQVISLLNRLAKKKHKSLFYIHTKETMVPLFEEDLEGKKLKTDKYIIGARNWCAVTLQEQTGELEFDLRVEKVRGGGETKSYAVKAPPPRWEVPKEHHHFFHHHKEANPQAAPPATQNAAAA</sequence>
<name>A0A061H7U3_9BASI</name>
<dbReference type="EMBL" id="KE361636">
    <property type="protein sequence ID" value="EPQ28075.1"/>
    <property type="molecule type" value="Genomic_DNA"/>
</dbReference>
<accession>A0A061H7U3</accession>
<dbReference type="InterPro" id="IPR018946">
    <property type="entry name" value="PhoD-like_MPP"/>
</dbReference>
<organism evidence="2 3">
    <name type="scientific">Pseudozyma flocculosa PF-1</name>
    <dbReference type="NCBI Taxonomy" id="1277687"/>
    <lineage>
        <taxon>Eukaryota</taxon>
        <taxon>Fungi</taxon>
        <taxon>Dikarya</taxon>
        <taxon>Basidiomycota</taxon>
        <taxon>Ustilaginomycotina</taxon>
        <taxon>Ustilaginomycetes</taxon>
        <taxon>Ustilaginales</taxon>
        <taxon>Ustilaginaceae</taxon>
        <taxon>Pseudozyma</taxon>
    </lineage>
</organism>
<dbReference type="Proteomes" id="UP000053664">
    <property type="component" value="Unassembled WGS sequence"/>
</dbReference>
<dbReference type="InterPro" id="IPR038607">
    <property type="entry name" value="PhoD-like_sf"/>
</dbReference>
<dbReference type="eggNOG" id="ENOG502QPI0">
    <property type="taxonomic scope" value="Eukaryota"/>
</dbReference>
<evidence type="ECO:0000259" key="1">
    <source>
        <dbReference type="Pfam" id="PF19050"/>
    </source>
</evidence>
<dbReference type="PANTHER" id="PTHR46689">
    <property type="entry name" value="MEMBRANE PROTEIN, PUTATIVE-RELATED"/>
    <property type="match status" value="1"/>
</dbReference>
<dbReference type="Pfam" id="PF19050">
    <property type="entry name" value="PhoD_2"/>
    <property type="match status" value="2"/>
</dbReference>
<gene>
    <name evidence="2" type="ORF">PFL1_04402</name>
</gene>
<reference evidence="2 3" key="1">
    <citation type="journal article" date="2013" name="Plant Cell">
        <title>The transition from a phytopathogenic smut ancestor to an anamorphic biocontrol agent deciphered by comparative whole-genome analysis.</title>
        <authorList>
            <person name="Lefebvre F."/>
            <person name="Joly D.L."/>
            <person name="Labbe C."/>
            <person name="Teichmann B."/>
            <person name="Linning R."/>
            <person name="Belzile F."/>
            <person name="Bakkeren G."/>
            <person name="Belanger R.R."/>
        </authorList>
    </citation>
    <scope>NUCLEOTIDE SEQUENCE [LARGE SCALE GENOMIC DNA]</scope>
    <source>
        <strain evidence="2 3">PF-1</strain>
    </source>
</reference>
<evidence type="ECO:0000313" key="2">
    <source>
        <dbReference type="EMBL" id="EPQ28075.1"/>
    </source>
</evidence>
<dbReference type="GeneID" id="19318507"/>
<dbReference type="HOGENOM" id="CLU_000998_1_0_1"/>
<dbReference type="RefSeq" id="XP_007880119.1">
    <property type="nucleotide sequence ID" value="XM_007881928.1"/>
</dbReference>
<protein>
    <recommendedName>
        <fullName evidence="1">PhoD-like phosphatase domain-containing protein</fullName>
    </recommendedName>
</protein>